<evidence type="ECO:0000313" key="2">
    <source>
        <dbReference type="EMBL" id="MEQ2509060.1"/>
    </source>
</evidence>
<evidence type="ECO:0000259" key="1">
    <source>
        <dbReference type="Pfam" id="PF04230"/>
    </source>
</evidence>
<proteinExistence type="predicted"/>
<dbReference type="GO" id="GO:0016740">
    <property type="term" value="F:transferase activity"/>
    <property type="evidence" value="ECO:0007669"/>
    <property type="project" value="UniProtKB-KW"/>
</dbReference>
<dbReference type="Proteomes" id="UP001465717">
    <property type="component" value="Unassembled WGS sequence"/>
</dbReference>
<keyword evidence="3" id="KW-1185">Reference proteome</keyword>
<evidence type="ECO:0000313" key="3">
    <source>
        <dbReference type="Proteomes" id="UP001465717"/>
    </source>
</evidence>
<feature type="domain" description="Polysaccharide pyruvyl transferase" evidence="1">
    <location>
        <begin position="36"/>
        <end position="293"/>
    </location>
</feature>
<keyword evidence="2" id="KW-0808">Transferase</keyword>
<comment type="caution">
    <text evidence="2">The sequence shown here is derived from an EMBL/GenBank/DDBJ whole genome shotgun (WGS) entry which is preliminary data.</text>
</comment>
<reference evidence="2 3" key="1">
    <citation type="submission" date="2024-04" db="EMBL/GenBank/DDBJ databases">
        <title>Human intestinal bacterial collection.</title>
        <authorList>
            <person name="Pauvert C."/>
            <person name="Hitch T.C.A."/>
            <person name="Clavel T."/>
        </authorList>
    </citation>
    <scope>NUCLEOTIDE SEQUENCE [LARGE SCALE GENOMIC DNA]</scope>
    <source>
        <strain evidence="2 3">CLA-AA-H174</strain>
    </source>
</reference>
<accession>A0ABV1G0W8</accession>
<dbReference type="Pfam" id="PF04230">
    <property type="entry name" value="PS_pyruv_trans"/>
    <property type="match status" value="1"/>
</dbReference>
<name>A0ABV1G0W8_9BACT</name>
<protein>
    <submittedName>
        <fullName evidence="2">Polysaccharide pyruvyl transferase family protein</fullName>
    </submittedName>
</protein>
<dbReference type="EMBL" id="JBBNGE010000051">
    <property type="protein sequence ID" value="MEQ2509060.1"/>
    <property type="molecule type" value="Genomic_DNA"/>
</dbReference>
<dbReference type="RefSeq" id="WP_349226579.1">
    <property type="nucleotide sequence ID" value="NZ_JBBNFG020000029.1"/>
</dbReference>
<organism evidence="2 3">
    <name type="scientific">Segatella sinensis</name>
    <dbReference type="NCBI Taxonomy" id="3085167"/>
    <lineage>
        <taxon>Bacteria</taxon>
        <taxon>Pseudomonadati</taxon>
        <taxon>Bacteroidota</taxon>
        <taxon>Bacteroidia</taxon>
        <taxon>Bacteroidales</taxon>
        <taxon>Prevotellaceae</taxon>
        <taxon>Segatella</taxon>
    </lineage>
</organism>
<gene>
    <name evidence="2" type="ORF">AAAT87_12400</name>
</gene>
<sequence length="315" mass="36620">MNNKQKITQLREVINSSLNKLIGKKCILLDAPYYHNIGDVLIWTGEQCYLSDNHIECLYTSSYETCIFPKIDKDVTVLFNGGGNLGDIYHEHMDFLLSVVRHYPDNRIIVLPQTIYYKDSSLEMEDFKLLLSHKDLYICCRDRVVYQHVKDTFGSHALMLPDMAFCISSSRLETYKKAVIKDKLIIDREDCEKGESAISKDGDVSDWPVFMHSFRKTTFINKIFKHVADAKLPLLSSLSNKLWNWYAPRFFNELMIKEGVEFISPYRHVETARLHGCILSILLDKQITLVNNSYGKNKNYYDSWLSDLETIQLKS</sequence>
<dbReference type="InterPro" id="IPR007345">
    <property type="entry name" value="Polysacch_pyruvyl_Trfase"/>
</dbReference>